<comment type="similarity">
    <text evidence="5">Belongs to the FNT transporter (TC 1.A.16) family.</text>
</comment>
<dbReference type="PANTHER" id="PTHR30520:SF6">
    <property type="entry name" value="FORMATE_NITRATE FAMILY TRANSPORTER (EUROFUNG)"/>
    <property type="match status" value="1"/>
</dbReference>
<accession>A0ABV5WRY1</accession>
<evidence type="ECO:0000313" key="7">
    <source>
        <dbReference type="EMBL" id="MFB9768906.1"/>
    </source>
</evidence>
<feature type="transmembrane region" description="Helical" evidence="6">
    <location>
        <begin position="225"/>
        <end position="248"/>
    </location>
</feature>
<reference evidence="7 8" key="1">
    <citation type="submission" date="2024-09" db="EMBL/GenBank/DDBJ databases">
        <authorList>
            <person name="Sun Q."/>
            <person name="Mori K."/>
        </authorList>
    </citation>
    <scope>NUCLEOTIDE SEQUENCE [LARGE SCALE GENOMIC DNA]</scope>
    <source>
        <strain evidence="7 8">TBRC 4576</strain>
    </source>
</reference>
<name>A0ABV5WRY1_9LACO</name>
<dbReference type="InterPro" id="IPR000292">
    <property type="entry name" value="For/NO2_transpt"/>
</dbReference>
<keyword evidence="8" id="KW-1185">Reference proteome</keyword>
<dbReference type="Gene3D" id="1.20.1080.10">
    <property type="entry name" value="Glycerol uptake facilitator protein"/>
    <property type="match status" value="1"/>
</dbReference>
<sequence>MFSPQEVLPQSIAKGAAKVKLPLLTKLILGFFGGALIALGFLADVRVAGALADYGGLGTVLGAGVFPLGLIVILLMGGELVTGNMMLVSLATYDHKIKVGDFLMNLLVISLMNFVGAVCVAFFLGHFTGLTHTGAFRTTLITMAQGKVAMPFWQSLVSGIGCNWLVGIAVWLATAAKDGTGKILGIWFPIMAFVAIGFQHSVANCFLIPAAIFEGAVTWSQFFMNIIPVYLGNVLGGAGLVGALYYLAYKKK</sequence>
<dbReference type="InterPro" id="IPR023271">
    <property type="entry name" value="Aquaporin-like"/>
</dbReference>
<evidence type="ECO:0000256" key="6">
    <source>
        <dbReference type="SAM" id="Phobius"/>
    </source>
</evidence>
<dbReference type="PANTHER" id="PTHR30520">
    <property type="entry name" value="FORMATE TRANSPORTER-RELATED"/>
    <property type="match status" value="1"/>
</dbReference>
<evidence type="ECO:0000256" key="5">
    <source>
        <dbReference type="ARBA" id="ARBA00049660"/>
    </source>
</evidence>
<evidence type="ECO:0000256" key="2">
    <source>
        <dbReference type="ARBA" id="ARBA00022692"/>
    </source>
</evidence>
<keyword evidence="3 6" id="KW-1133">Transmembrane helix</keyword>
<feature type="transmembrane region" description="Helical" evidence="6">
    <location>
        <begin position="186"/>
        <end position="213"/>
    </location>
</feature>
<feature type="transmembrane region" description="Helical" evidence="6">
    <location>
        <begin position="152"/>
        <end position="174"/>
    </location>
</feature>
<protein>
    <submittedName>
        <fullName evidence="7">Formate/nitrite transporter family protein</fullName>
    </submittedName>
</protein>
<gene>
    <name evidence="7" type="ORF">ACFFLI_03340</name>
</gene>
<dbReference type="RefSeq" id="WP_137643541.1">
    <property type="nucleotide sequence ID" value="NZ_BJEA01000020.1"/>
</dbReference>
<keyword evidence="2 6" id="KW-0812">Transmembrane</keyword>
<comment type="subcellular location">
    <subcellularLocation>
        <location evidence="1">Membrane</location>
        <topology evidence="1">Multi-pass membrane protein</topology>
    </subcellularLocation>
</comment>
<feature type="transmembrane region" description="Helical" evidence="6">
    <location>
        <begin position="54"/>
        <end position="81"/>
    </location>
</feature>
<proteinExistence type="inferred from homology"/>
<dbReference type="Pfam" id="PF01226">
    <property type="entry name" value="Form_Nir_trans"/>
    <property type="match status" value="1"/>
</dbReference>
<comment type="caution">
    <text evidence="7">The sequence shown here is derived from an EMBL/GenBank/DDBJ whole genome shotgun (WGS) entry which is preliminary data.</text>
</comment>
<dbReference type="EMBL" id="JBHLZY010000006">
    <property type="protein sequence ID" value="MFB9768906.1"/>
    <property type="molecule type" value="Genomic_DNA"/>
</dbReference>
<feature type="transmembrane region" description="Helical" evidence="6">
    <location>
        <begin position="102"/>
        <end position="124"/>
    </location>
</feature>
<keyword evidence="4 6" id="KW-0472">Membrane</keyword>
<feature type="transmembrane region" description="Helical" evidence="6">
    <location>
        <begin position="21"/>
        <end position="42"/>
    </location>
</feature>
<evidence type="ECO:0000256" key="4">
    <source>
        <dbReference type="ARBA" id="ARBA00023136"/>
    </source>
</evidence>
<evidence type="ECO:0000256" key="1">
    <source>
        <dbReference type="ARBA" id="ARBA00004141"/>
    </source>
</evidence>
<organism evidence="7 8">
    <name type="scientific">Lactiplantibacillus modestisalitolerans</name>
    <dbReference type="NCBI Taxonomy" id="1457219"/>
    <lineage>
        <taxon>Bacteria</taxon>
        <taxon>Bacillati</taxon>
        <taxon>Bacillota</taxon>
        <taxon>Bacilli</taxon>
        <taxon>Lactobacillales</taxon>
        <taxon>Lactobacillaceae</taxon>
        <taxon>Lactiplantibacillus</taxon>
    </lineage>
</organism>
<evidence type="ECO:0000256" key="3">
    <source>
        <dbReference type="ARBA" id="ARBA00022989"/>
    </source>
</evidence>
<dbReference type="Proteomes" id="UP001589691">
    <property type="component" value="Unassembled WGS sequence"/>
</dbReference>
<evidence type="ECO:0000313" key="8">
    <source>
        <dbReference type="Proteomes" id="UP001589691"/>
    </source>
</evidence>